<sequence>MLWTKRVQTYNGIAYKIGIIPQTAPRARNTAFELDFASPLESNKTWLGCQPHKLVSVDLRAGVKPMLSQLRQDLGTEVHEHQNESIRLTELLDQVNEGLNDKKEELEALEARLGSTIEQFNEIKDTTTAESSASNAQAETLERDLAMMRNSAQNGLIQLDQRAQSVSIEYEQLVHSTNALREELIRDVVKTLDDVIQFKLHIQTSLESLDAEANETGEEDGCQGASLN</sequence>
<keyword evidence="1" id="KW-0175">Coiled coil</keyword>
<evidence type="ECO:0000259" key="2">
    <source>
        <dbReference type="Pfam" id="PF24487"/>
    </source>
</evidence>
<dbReference type="STRING" id="1097556.S0BE58"/>
<dbReference type="GO" id="GO:0031262">
    <property type="term" value="C:Ndc80 complex"/>
    <property type="evidence" value="ECO:0007669"/>
    <property type="project" value="InterPro"/>
</dbReference>
<proteinExistence type="predicted"/>
<dbReference type="OrthoDB" id="7459479at2759"/>
<comment type="caution">
    <text evidence="3">The sequence shown here is derived from an EMBL/GenBank/DDBJ whole genome shotgun (WGS) entry which is preliminary data.</text>
</comment>
<dbReference type="EMBL" id="CAHR02000335">
    <property type="protein sequence ID" value="CCG84885.1"/>
    <property type="molecule type" value="Genomic_DNA"/>
</dbReference>
<dbReference type="InterPro" id="IPR057091">
    <property type="entry name" value="NDC80_loop"/>
</dbReference>
<protein>
    <recommendedName>
        <fullName evidence="2">Kinetochore protein NDC80 loop region domain-containing protein</fullName>
    </recommendedName>
</protein>
<dbReference type="VEuPathDB" id="FungiDB:TAPDE_005437"/>
<feature type="domain" description="Kinetochore protein NDC80 loop region" evidence="2">
    <location>
        <begin position="6"/>
        <end position="201"/>
    </location>
</feature>
<dbReference type="InterPro" id="IPR005550">
    <property type="entry name" value="Kinetochore_Ndc80"/>
</dbReference>
<evidence type="ECO:0000313" key="4">
    <source>
        <dbReference type="Proteomes" id="UP000013776"/>
    </source>
</evidence>
<dbReference type="GO" id="GO:0051315">
    <property type="term" value="P:attachment of mitotic spindle microtubules to kinetochore"/>
    <property type="evidence" value="ECO:0007669"/>
    <property type="project" value="InterPro"/>
</dbReference>
<name>S0BE58_TAPDE</name>
<evidence type="ECO:0000256" key="1">
    <source>
        <dbReference type="SAM" id="Coils"/>
    </source>
</evidence>
<dbReference type="AlphaFoldDB" id="S0BE58"/>
<dbReference type="PANTHER" id="PTHR10643">
    <property type="entry name" value="KINETOCHORE PROTEIN NDC80"/>
    <property type="match status" value="1"/>
</dbReference>
<accession>S0BE58</accession>
<dbReference type="eggNOG" id="KOG0995">
    <property type="taxonomic scope" value="Eukaryota"/>
</dbReference>
<dbReference type="Pfam" id="PF24487">
    <property type="entry name" value="NDC80_loop"/>
    <property type="match status" value="1"/>
</dbReference>
<evidence type="ECO:0000313" key="3">
    <source>
        <dbReference type="EMBL" id="CCG84885.1"/>
    </source>
</evidence>
<feature type="coiled-coil region" evidence="1">
    <location>
        <begin position="89"/>
        <end position="126"/>
    </location>
</feature>
<gene>
    <name evidence="3" type="ORF">TAPDE_005437</name>
</gene>
<organism evidence="3 4">
    <name type="scientific">Taphrina deformans (strain PYCC 5710 / ATCC 11124 / CBS 356.35 / IMI 108563 / JCM 9778 / NBRC 8474)</name>
    <name type="common">Peach leaf curl fungus</name>
    <name type="synonym">Lalaria deformans</name>
    <dbReference type="NCBI Taxonomy" id="1097556"/>
    <lineage>
        <taxon>Eukaryota</taxon>
        <taxon>Fungi</taxon>
        <taxon>Dikarya</taxon>
        <taxon>Ascomycota</taxon>
        <taxon>Taphrinomycotina</taxon>
        <taxon>Taphrinomycetes</taxon>
        <taxon>Taphrinales</taxon>
        <taxon>Taphrinaceae</taxon>
        <taxon>Taphrina</taxon>
    </lineage>
</organism>
<keyword evidence="4" id="KW-1185">Reference proteome</keyword>
<dbReference type="PANTHER" id="PTHR10643:SF2">
    <property type="entry name" value="KINETOCHORE PROTEIN NDC80 HOMOLOG"/>
    <property type="match status" value="1"/>
</dbReference>
<reference evidence="3 4" key="1">
    <citation type="journal article" date="2013" name="MBio">
        <title>Genome sequencing of the plant pathogen Taphrina deformans, the causal agent of peach leaf curl.</title>
        <authorList>
            <person name="Cisse O.H."/>
            <person name="Almeida J.M.G.C.F."/>
            <person name="Fonseca A."/>
            <person name="Kumar A.A."/>
            <person name="Salojaervi J."/>
            <person name="Overmyer K."/>
            <person name="Hauser P.M."/>
            <person name="Pagni M."/>
        </authorList>
    </citation>
    <scope>NUCLEOTIDE SEQUENCE [LARGE SCALE GENOMIC DNA]</scope>
    <source>
        <strain evidence="4">PYCC 5710 / ATCC 11124 / CBS 356.35 / IMI 108563 / JCM 9778 / NBRC 8474</strain>
    </source>
</reference>
<dbReference type="Proteomes" id="UP000013776">
    <property type="component" value="Unassembled WGS sequence"/>
</dbReference>